<dbReference type="AlphaFoldDB" id="A0AAT9FNF8"/>
<dbReference type="PANTHER" id="PTHR42784:SF1">
    <property type="entry name" value="PYRANOSE 2-OXIDASE"/>
    <property type="match status" value="1"/>
</dbReference>
<evidence type="ECO:0000256" key="5">
    <source>
        <dbReference type="ARBA" id="ARBA00023002"/>
    </source>
</evidence>
<comment type="cofactor">
    <cofactor evidence="1">
        <name>FAD</name>
        <dbReference type="ChEBI" id="CHEBI:57692"/>
    </cofactor>
</comment>
<dbReference type="GO" id="GO:0016614">
    <property type="term" value="F:oxidoreductase activity, acting on CH-OH group of donors"/>
    <property type="evidence" value="ECO:0007669"/>
    <property type="project" value="InterPro"/>
</dbReference>
<evidence type="ECO:0000256" key="4">
    <source>
        <dbReference type="ARBA" id="ARBA00022827"/>
    </source>
</evidence>
<accession>A0AAT9FNF8</accession>
<organism evidence="8">
    <name type="scientific">Oceaniferula spumae</name>
    <dbReference type="NCBI Taxonomy" id="2979115"/>
    <lineage>
        <taxon>Bacteria</taxon>
        <taxon>Pseudomonadati</taxon>
        <taxon>Verrucomicrobiota</taxon>
        <taxon>Verrucomicrobiia</taxon>
        <taxon>Verrucomicrobiales</taxon>
        <taxon>Verrucomicrobiaceae</taxon>
        <taxon>Oceaniferula</taxon>
    </lineage>
</organism>
<evidence type="ECO:0000256" key="6">
    <source>
        <dbReference type="SAM" id="MobiDB-lite"/>
    </source>
</evidence>
<evidence type="ECO:0000313" key="8">
    <source>
        <dbReference type="EMBL" id="BDS07657.1"/>
    </source>
</evidence>
<dbReference type="KEGG" id="osu:NT6N_26970"/>
<evidence type="ECO:0000256" key="1">
    <source>
        <dbReference type="ARBA" id="ARBA00001974"/>
    </source>
</evidence>
<gene>
    <name evidence="8" type="ORF">NT6N_26970</name>
</gene>
<name>A0AAT9FNF8_9BACT</name>
<proteinExistence type="inferred from homology"/>
<dbReference type="InterPro" id="IPR007867">
    <property type="entry name" value="GMC_OxRtase_C"/>
</dbReference>
<evidence type="ECO:0000259" key="7">
    <source>
        <dbReference type="Pfam" id="PF05199"/>
    </source>
</evidence>
<dbReference type="EMBL" id="AP026866">
    <property type="protein sequence ID" value="BDS07657.1"/>
    <property type="molecule type" value="Genomic_DNA"/>
</dbReference>
<keyword evidence="3" id="KW-0285">Flavoprotein</keyword>
<keyword evidence="4" id="KW-0274">FAD</keyword>
<evidence type="ECO:0000256" key="2">
    <source>
        <dbReference type="ARBA" id="ARBA00010790"/>
    </source>
</evidence>
<feature type="domain" description="Glucose-methanol-choline oxidoreductase C-terminal" evidence="7">
    <location>
        <begin position="419"/>
        <end position="540"/>
    </location>
</feature>
<keyword evidence="5" id="KW-0560">Oxidoreductase</keyword>
<dbReference type="PANTHER" id="PTHR42784">
    <property type="entry name" value="PYRANOSE 2-OXIDASE"/>
    <property type="match status" value="1"/>
</dbReference>
<feature type="region of interest" description="Disordered" evidence="6">
    <location>
        <begin position="52"/>
        <end position="71"/>
    </location>
</feature>
<dbReference type="Pfam" id="PF05199">
    <property type="entry name" value="GMC_oxred_C"/>
    <property type="match status" value="1"/>
</dbReference>
<sequence>MISNKPSPSDRIFDLCIVGSGPAGMIVALEYCRNHPDSSVLLAEYGAENGTGKNELDDSINNRNPRNHHDPYECTNKGLGGTSLTWGGRCVMFDPVDFADRPVIHGECTWDLDLLDEVSSYTKKSAEYFECGTGPFNLNEMPGWKDRRIADGFVEGDVLDSRLERWSMPTRFAARYQEEIATAPNLTLWCGVEAREFSSPESDGTIRSLDFRTIDGGEMIRVKAKAFVLAAGAQESTRILLRNAQVFDGVGGTPSSLGKFYQGHVSGKIASIAFRGDPKQTDYHFHQDEEGNYFRRRFQFSEDVQRREGILNTAIWLDNPLYHDPSHRSGAMSMMYLAMITPFLGKRLAPPAIANSITKGKVNKLWHHIVNVIRGMPGSLISPATVFFRRYCIKRKLPGICLHSKSNRYALHFHAEQIPFSGNRITLADDGETLNIEYEYTDQDIASVIKAHELLDAWLKQCDCGKLEYWFPQEDLADEIRAMSRDGIHQSGTTRIGKSPEHSVLDRDLKVWGTNNLYVCSSSAFPTSGQANPTFLLGAFAARLAQHIHQRHA</sequence>
<dbReference type="SUPFAM" id="SSF51905">
    <property type="entry name" value="FAD/NAD(P)-binding domain"/>
    <property type="match status" value="1"/>
</dbReference>
<dbReference type="Gene3D" id="3.50.50.60">
    <property type="entry name" value="FAD/NAD(P)-binding domain"/>
    <property type="match status" value="2"/>
</dbReference>
<dbReference type="InterPro" id="IPR051473">
    <property type="entry name" value="P2Ox-like"/>
</dbReference>
<reference evidence="8" key="1">
    <citation type="submission" date="2024-07" db="EMBL/GenBank/DDBJ databases">
        <title>Complete genome sequence of Verrucomicrobiaceae bacterium NT6N.</title>
        <authorList>
            <person name="Huang C."/>
            <person name="Takami H."/>
            <person name="Hamasaki K."/>
        </authorList>
    </citation>
    <scope>NUCLEOTIDE SEQUENCE</scope>
    <source>
        <strain evidence="8">NT6N</strain>
    </source>
</reference>
<evidence type="ECO:0000256" key="3">
    <source>
        <dbReference type="ARBA" id="ARBA00022630"/>
    </source>
</evidence>
<comment type="similarity">
    <text evidence="2">Belongs to the GMC oxidoreductase family.</text>
</comment>
<dbReference type="InterPro" id="IPR036188">
    <property type="entry name" value="FAD/NAD-bd_sf"/>
</dbReference>
<protein>
    <submittedName>
        <fullName evidence="8">GMC oxidoreductase</fullName>
    </submittedName>
</protein>